<sequence length="187" mass="20120">MNRHLLNYFLVFFILFFITINTAVCFTAYGSTLAFKPTFKPTSKPTSALTFISTSIPTSTPTSTHTITLTSTPTSTTTSTYTSTYTSTPTSTPTLSPEELCCDTGGNGRNDKVDTNFVFYSAIVVNNNTRACCGVCYRTPECASWTLQYSDGVCILYSTNSTIGCNSQPAPQAFSTSGVVSCGYCKA</sequence>
<dbReference type="EMBL" id="CAJVPW010012445">
    <property type="protein sequence ID" value="CAG8635680.1"/>
    <property type="molecule type" value="Genomic_DNA"/>
</dbReference>
<comment type="caution">
    <text evidence="1">The sequence shown here is derived from an EMBL/GenBank/DDBJ whole genome shotgun (WGS) entry which is preliminary data.</text>
</comment>
<proteinExistence type="predicted"/>
<organism evidence="1 2">
    <name type="scientific">Cetraspora pellucida</name>
    <dbReference type="NCBI Taxonomy" id="1433469"/>
    <lineage>
        <taxon>Eukaryota</taxon>
        <taxon>Fungi</taxon>
        <taxon>Fungi incertae sedis</taxon>
        <taxon>Mucoromycota</taxon>
        <taxon>Glomeromycotina</taxon>
        <taxon>Glomeromycetes</taxon>
        <taxon>Diversisporales</taxon>
        <taxon>Gigasporaceae</taxon>
        <taxon>Cetraspora</taxon>
    </lineage>
</organism>
<reference evidence="1" key="1">
    <citation type="submission" date="2021-06" db="EMBL/GenBank/DDBJ databases">
        <authorList>
            <person name="Kallberg Y."/>
            <person name="Tangrot J."/>
            <person name="Rosling A."/>
        </authorList>
    </citation>
    <scope>NUCLEOTIDE SEQUENCE</scope>
    <source>
        <strain evidence="1">28 12/20/2015</strain>
    </source>
</reference>
<dbReference type="Proteomes" id="UP000789366">
    <property type="component" value="Unassembled WGS sequence"/>
</dbReference>
<accession>A0ACA9NDG7</accession>
<gene>
    <name evidence="1" type="ORF">SPELUC_LOCUS8375</name>
</gene>
<evidence type="ECO:0000313" key="1">
    <source>
        <dbReference type="EMBL" id="CAG8635680.1"/>
    </source>
</evidence>
<protein>
    <submittedName>
        <fullName evidence="1">13270_t:CDS:1</fullName>
    </submittedName>
</protein>
<keyword evidence="2" id="KW-1185">Reference proteome</keyword>
<evidence type="ECO:0000313" key="2">
    <source>
        <dbReference type="Proteomes" id="UP000789366"/>
    </source>
</evidence>
<name>A0ACA9NDG7_9GLOM</name>